<keyword evidence="3" id="KW-0010">Activator</keyword>
<dbReference type="InterPro" id="IPR036388">
    <property type="entry name" value="WH-like_DNA-bd_sf"/>
</dbReference>
<dbReference type="PRINTS" id="PR00033">
    <property type="entry name" value="HTHASNC"/>
</dbReference>
<dbReference type="Gene3D" id="1.10.10.10">
    <property type="entry name" value="Winged helix-like DNA-binding domain superfamily/Winged helix DNA-binding domain"/>
    <property type="match status" value="1"/>
</dbReference>
<dbReference type="GO" id="GO:0043565">
    <property type="term" value="F:sequence-specific DNA binding"/>
    <property type="evidence" value="ECO:0007669"/>
    <property type="project" value="InterPro"/>
</dbReference>
<dbReference type="GO" id="GO:0043200">
    <property type="term" value="P:response to amino acid"/>
    <property type="evidence" value="ECO:0007669"/>
    <property type="project" value="TreeGrafter"/>
</dbReference>
<dbReference type="Proteomes" id="UP000078529">
    <property type="component" value="Unassembled WGS sequence"/>
</dbReference>
<dbReference type="PANTHER" id="PTHR30154">
    <property type="entry name" value="LEUCINE-RESPONSIVE REGULATORY PROTEIN"/>
    <property type="match status" value="1"/>
</dbReference>
<dbReference type="EMBL" id="LDPZ01000091">
    <property type="protein sequence ID" value="KTQ79374.1"/>
    <property type="molecule type" value="Genomic_DNA"/>
</dbReference>
<dbReference type="SMART" id="SM00344">
    <property type="entry name" value="HTH_ASNC"/>
    <property type="match status" value="1"/>
</dbReference>
<name>A0A175QXK7_9HYPH</name>
<keyword evidence="2" id="KW-0238">DNA-binding</keyword>
<evidence type="ECO:0000313" key="7">
    <source>
        <dbReference type="EMBL" id="KTR03321.1"/>
    </source>
</evidence>
<dbReference type="PROSITE" id="PS50956">
    <property type="entry name" value="HTH_ASNC_2"/>
    <property type="match status" value="1"/>
</dbReference>
<evidence type="ECO:0000259" key="5">
    <source>
        <dbReference type="PROSITE" id="PS50956"/>
    </source>
</evidence>
<dbReference type="Proteomes" id="UP000078272">
    <property type="component" value="Unassembled WGS sequence"/>
</dbReference>
<dbReference type="InterPro" id="IPR019888">
    <property type="entry name" value="Tscrpt_reg_AsnC-like"/>
</dbReference>
<dbReference type="InterPro" id="IPR000485">
    <property type="entry name" value="AsnC-type_HTH_dom"/>
</dbReference>
<dbReference type="SUPFAM" id="SSF54909">
    <property type="entry name" value="Dimeric alpha+beta barrel"/>
    <property type="match status" value="1"/>
</dbReference>
<dbReference type="RefSeq" id="WP_058601811.1">
    <property type="nucleotide sequence ID" value="NZ_LDPZ01000091.1"/>
</dbReference>
<dbReference type="Pfam" id="PF13412">
    <property type="entry name" value="HTH_24"/>
    <property type="match status" value="1"/>
</dbReference>
<dbReference type="InterPro" id="IPR011008">
    <property type="entry name" value="Dimeric_a/b-barrel"/>
</dbReference>
<evidence type="ECO:0000256" key="1">
    <source>
        <dbReference type="ARBA" id="ARBA00023015"/>
    </source>
</evidence>
<protein>
    <submittedName>
        <fullName evidence="6">ArsR family transcriptional regulator</fullName>
    </submittedName>
</protein>
<dbReference type="EMBL" id="LDQA01000055">
    <property type="protein sequence ID" value="KTR03321.1"/>
    <property type="molecule type" value="Genomic_DNA"/>
</dbReference>
<dbReference type="SUPFAM" id="SSF46785">
    <property type="entry name" value="Winged helix' DNA-binding domain"/>
    <property type="match status" value="1"/>
</dbReference>
<evidence type="ECO:0000313" key="9">
    <source>
        <dbReference type="Proteomes" id="UP000078529"/>
    </source>
</evidence>
<evidence type="ECO:0000256" key="2">
    <source>
        <dbReference type="ARBA" id="ARBA00023125"/>
    </source>
</evidence>
<dbReference type="InterPro" id="IPR036390">
    <property type="entry name" value="WH_DNA-bd_sf"/>
</dbReference>
<organism evidence="6 8">
    <name type="scientific">Aureimonas ureilytica</name>
    <dbReference type="NCBI Taxonomy" id="401562"/>
    <lineage>
        <taxon>Bacteria</taxon>
        <taxon>Pseudomonadati</taxon>
        <taxon>Pseudomonadota</taxon>
        <taxon>Alphaproteobacteria</taxon>
        <taxon>Hyphomicrobiales</taxon>
        <taxon>Aurantimonadaceae</taxon>
        <taxon>Aureimonas</taxon>
    </lineage>
</organism>
<accession>A0A175QXK7</accession>
<keyword evidence="4" id="KW-0804">Transcription</keyword>
<evidence type="ECO:0000313" key="8">
    <source>
        <dbReference type="Proteomes" id="UP000078272"/>
    </source>
</evidence>
<dbReference type="Pfam" id="PF01037">
    <property type="entry name" value="AsnC_trans_reg"/>
    <property type="match status" value="1"/>
</dbReference>
<dbReference type="eggNOG" id="COG1522">
    <property type="taxonomic scope" value="Bacteria"/>
</dbReference>
<dbReference type="AlphaFoldDB" id="A0A175QXK7"/>
<evidence type="ECO:0000256" key="4">
    <source>
        <dbReference type="ARBA" id="ARBA00023163"/>
    </source>
</evidence>
<reference evidence="8 9" key="1">
    <citation type="journal article" date="2016" name="Front. Microbiol.">
        <title>Genomic Resource of Rice Seed Associated Bacteria.</title>
        <authorList>
            <person name="Midha S."/>
            <person name="Bansal K."/>
            <person name="Sharma S."/>
            <person name="Kumar N."/>
            <person name="Patil P.P."/>
            <person name="Chaudhry V."/>
            <person name="Patil P.B."/>
        </authorList>
    </citation>
    <scope>NUCLEOTIDE SEQUENCE [LARGE SCALE GENOMIC DNA]</scope>
    <source>
        <strain evidence="6 8">NS226</strain>
        <strain evidence="7 9">NS365</strain>
    </source>
</reference>
<dbReference type="PANTHER" id="PTHR30154:SF0">
    <property type="entry name" value="LEUCINE-RESPONSIVE REGULATORY PROTEIN"/>
    <property type="match status" value="1"/>
</dbReference>
<dbReference type="InterPro" id="IPR019887">
    <property type="entry name" value="Tscrpt_reg_AsnC/Lrp_C"/>
</dbReference>
<dbReference type="STRING" id="401562.NS365_18705"/>
<evidence type="ECO:0000256" key="3">
    <source>
        <dbReference type="ARBA" id="ARBA00023159"/>
    </source>
</evidence>
<keyword evidence="1" id="KW-0805">Transcription regulation</keyword>
<feature type="domain" description="HTH asnC-type" evidence="5">
    <location>
        <begin position="13"/>
        <end position="76"/>
    </location>
</feature>
<dbReference type="PATRIC" id="fig|401562.3.peg.5127"/>
<proteinExistence type="predicted"/>
<dbReference type="GO" id="GO:0005829">
    <property type="term" value="C:cytosol"/>
    <property type="evidence" value="ECO:0007669"/>
    <property type="project" value="TreeGrafter"/>
</dbReference>
<sequence>MREGLRALENAELDEKDRKILRELQADARLSTVDLATRVHLSPTAAAARVKRLTEDGFILGHHARLSPERLDRGLIVFVEVKLDRTSEDVFTEFGRAAKANSDIMECHMVAGGFDYLLKARVKDMAAYRAFLAQALLELPGIRETHTYAVMEEIKSTTALPV</sequence>
<gene>
    <name evidence="6" type="ORF">NS226_22910</name>
    <name evidence="7" type="ORF">NS365_18705</name>
</gene>
<keyword evidence="9" id="KW-1185">Reference proteome</keyword>
<evidence type="ECO:0000313" key="6">
    <source>
        <dbReference type="EMBL" id="KTQ79374.1"/>
    </source>
</evidence>
<dbReference type="Gene3D" id="3.30.70.920">
    <property type="match status" value="1"/>
</dbReference>
<comment type="caution">
    <text evidence="6">The sequence shown here is derived from an EMBL/GenBank/DDBJ whole genome shotgun (WGS) entry which is preliminary data.</text>
</comment>